<evidence type="ECO:0000313" key="9">
    <source>
        <dbReference type="Proteomes" id="UP000035199"/>
    </source>
</evidence>
<evidence type="ECO:0000256" key="4">
    <source>
        <dbReference type="RuleBase" id="RU003744"/>
    </source>
</evidence>
<dbReference type="KEGG" id="cmv:CMUST_07335"/>
<feature type="chain" id="PRO_5039606435" evidence="6">
    <location>
        <begin position="23"/>
        <end position="327"/>
    </location>
</feature>
<feature type="region of interest" description="Disordered" evidence="5">
    <location>
        <begin position="33"/>
        <end position="61"/>
    </location>
</feature>
<reference evidence="8 9" key="1">
    <citation type="journal article" date="2015" name="Genome Announc.">
        <title>Complete Genome Sequence of the Type Strain Corynebacterium mustelae DSM 45274, Isolated from Various Tissues of a Male Ferret with Lethal Sepsis.</title>
        <authorList>
            <person name="Ruckert C."/>
            <person name="Eimer J."/>
            <person name="Winkler A."/>
            <person name="Tauch A."/>
        </authorList>
    </citation>
    <scope>NUCLEOTIDE SEQUENCE [LARGE SCALE GENOMIC DNA]</scope>
    <source>
        <strain evidence="8 9">DSM 45274</strain>
    </source>
</reference>
<dbReference type="EMBL" id="CP011542">
    <property type="protein sequence ID" value="AKK05797.1"/>
    <property type="molecule type" value="Genomic_DNA"/>
</dbReference>
<keyword evidence="3 6" id="KW-0732">Signal</keyword>
<dbReference type="Pfam" id="PF00497">
    <property type="entry name" value="SBP_bac_3"/>
    <property type="match status" value="1"/>
</dbReference>
<comment type="subcellular location">
    <subcellularLocation>
        <location evidence="1">Cell envelope</location>
    </subcellularLocation>
</comment>
<dbReference type="InterPro" id="IPR018313">
    <property type="entry name" value="SBP_3_CS"/>
</dbReference>
<dbReference type="CDD" id="cd01004">
    <property type="entry name" value="PBP2_MidA_like"/>
    <property type="match status" value="1"/>
</dbReference>
<evidence type="ECO:0000313" key="8">
    <source>
        <dbReference type="EMBL" id="AKK05797.1"/>
    </source>
</evidence>
<dbReference type="GO" id="GO:0030313">
    <property type="term" value="C:cell envelope"/>
    <property type="evidence" value="ECO:0007669"/>
    <property type="project" value="UniProtKB-SubCell"/>
</dbReference>
<dbReference type="PANTHER" id="PTHR35936">
    <property type="entry name" value="MEMBRANE-BOUND LYTIC MUREIN TRANSGLYCOSYLASE F"/>
    <property type="match status" value="1"/>
</dbReference>
<dbReference type="SMART" id="SM00062">
    <property type="entry name" value="PBPb"/>
    <property type="match status" value="1"/>
</dbReference>
<dbReference type="AlphaFoldDB" id="A0A0G3H3X4"/>
<dbReference type="PATRIC" id="fig|571915.4.peg.1564"/>
<dbReference type="SUPFAM" id="SSF53850">
    <property type="entry name" value="Periplasmic binding protein-like II"/>
    <property type="match status" value="1"/>
</dbReference>
<evidence type="ECO:0000256" key="5">
    <source>
        <dbReference type="SAM" id="MobiDB-lite"/>
    </source>
</evidence>
<comment type="similarity">
    <text evidence="2 4">Belongs to the bacterial solute-binding protein 3 family.</text>
</comment>
<organism evidence="8 9">
    <name type="scientific">Corynebacterium mustelae</name>
    <dbReference type="NCBI Taxonomy" id="571915"/>
    <lineage>
        <taxon>Bacteria</taxon>
        <taxon>Bacillati</taxon>
        <taxon>Actinomycetota</taxon>
        <taxon>Actinomycetes</taxon>
        <taxon>Mycobacteriales</taxon>
        <taxon>Corynebacteriaceae</taxon>
        <taxon>Corynebacterium</taxon>
    </lineage>
</organism>
<dbReference type="Gene3D" id="3.40.190.10">
    <property type="entry name" value="Periplasmic binding protein-like II"/>
    <property type="match status" value="2"/>
</dbReference>
<accession>A0A0G3H3X4</accession>
<keyword evidence="9" id="KW-1185">Reference proteome</keyword>
<sequence>MTLGILHRSSSRILAATLCVSAALVTGCVTNTEGASTSSSGSARAEATDSAGLPAAEGGLPEGWQEIKPAKVDEIAAMVPADIAADGKIVIGTNPPFAPAEFKDPSGNIIGFDIDLAHAVASVMGLELVVSDQDFSLILPAVSGGTVDFGASGFTDNEERRKNYDFVNYFNAGIQWASAPDNPVNPDDACGLTVAVQRTTVSDTEDVTRRSEQCEKDGKKPINKIAFETSDLAANAAILGKADAFSADSPITAWAVERSNGRIALTGDIFDAAHYGWPVKKGSELAPALAAALQHLIDTGDYATIMNQWGLTDGHVSEALINGEPVK</sequence>
<protein>
    <submittedName>
        <fullName evidence="8">Iron ABC superfamily ATP binding cassette transporter, solute-binding protein</fullName>
    </submittedName>
</protein>
<feature type="signal peptide" evidence="6">
    <location>
        <begin position="1"/>
        <end position="22"/>
    </location>
</feature>
<name>A0A0G3H3X4_9CORY</name>
<evidence type="ECO:0000259" key="7">
    <source>
        <dbReference type="SMART" id="SM00062"/>
    </source>
</evidence>
<dbReference type="InterPro" id="IPR001638">
    <property type="entry name" value="Solute-binding_3/MltF_N"/>
</dbReference>
<dbReference type="RefSeq" id="WP_083987463.1">
    <property type="nucleotide sequence ID" value="NZ_CP011542.1"/>
</dbReference>
<feature type="domain" description="Solute-binding protein family 3/N-terminal" evidence="7">
    <location>
        <begin position="88"/>
        <end position="313"/>
    </location>
</feature>
<evidence type="ECO:0000256" key="1">
    <source>
        <dbReference type="ARBA" id="ARBA00004196"/>
    </source>
</evidence>
<evidence type="ECO:0000256" key="3">
    <source>
        <dbReference type="ARBA" id="ARBA00022729"/>
    </source>
</evidence>
<proteinExistence type="inferred from homology"/>
<evidence type="ECO:0000256" key="6">
    <source>
        <dbReference type="SAM" id="SignalP"/>
    </source>
</evidence>
<dbReference type="OrthoDB" id="9762169at2"/>
<evidence type="ECO:0000256" key="2">
    <source>
        <dbReference type="ARBA" id="ARBA00010333"/>
    </source>
</evidence>
<feature type="compositionally biased region" description="Low complexity" evidence="5">
    <location>
        <begin position="33"/>
        <end position="45"/>
    </location>
</feature>
<dbReference type="PANTHER" id="PTHR35936:SF17">
    <property type="entry name" value="ARGININE-BINDING EXTRACELLULAR PROTEIN ARTP"/>
    <property type="match status" value="1"/>
</dbReference>
<reference evidence="9" key="2">
    <citation type="submission" date="2015-05" db="EMBL/GenBank/DDBJ databases">
        <title>Complete genome sequence of Corynebacterium mustelae DSM 45274, isolated from various tissues of a male ferret with lethal sepsis.</title>
        <authorList>
            <person name="Ruckert C."/>
            <person name="Albersmeier A."/>
            <person name="Winkler A."/>
            <person name="Tauch A."/>
        </authorList>
    </citation>
    <scope>NUCLEOTIDE SEQUENCE [LARGE SCALE GENOMIC DNA]</scope>
    <source>
        <strain evidence="9">DSM 45274</strain>
    </source>
</reference>
<dbReference type="STRING" id="571915.CMUST_07335"/>
<gene>
    <name evidence="8" type="ORF">CMUST_07335</name>
</gene>
<dbReference type="PROSITE" id="PS01039">
    <property type="entry name" value="SBP_BACTERIAL_3"/>
    <property type="match status" value="1"/>
</dbReference>
<dbReference type="Proteomes" id="UP000035199">
    <property type="component" value="Chromosome"/>
</dbReference>